<dbReference type="InterPro" id="IPR001356">
    <property type="entry name" value="HD"/>
</dbReference>
<dbReference type="CDD" id="cd00086">
    <property type="entry name" value="homeodomain"/>
    <property type="match status" value="1"/>
</dbReference>
<dbReference type="InterPro" id="IPR009057">
    <property type="entry name" value="Homeodomain-like_sf"/>
</dbReference>
<dbReference type="PANTHER" id="PTHR24327">
    <property type="entry name" value="HOMEOBOX PROTEIN"/>
    <property type="match status" value="1"/>
</dbReference>
<dbReference type="PROSITE" id="PS50071">
    <property type="entry name" value="HOMEOBOX_2"/>
    <property type="match status" value="1"/>
</dbReference>
<dbReference type="GO" id="GO:0000978">
    <property type="term" value="F:RNA polymerase II cis-regulatory region sequence-specific DNA binding"/>
    <property type="evidence" value="ECO:0007669"/>
    <property type="project" value="TreeGrafter"/>
</dbReference>
<keyword evidence="3 5" id="KW-0371">Homeobox</keyword>
<dbReference type="Gene3D" id="1.10.10.60">
    <property type="entry name" value="Homeodomain-like"/>
    <property type="match status" value="1"/>
</dbReference>
<dbReference type="GO" id="GO:0005634">
    <property type="term" value="C:nucleus"/>
    <property type="evidence" value="ECO:0007669"/>
    <property type="project" value="UniProtKB-SubCell"/>
</dbReference>
<evidence type="ECO:0000256" key="5">
    <source>
        <dbReference type="PROSITE-ProRule" id="PRU00108"/>
    </source>
</evidence>
<keyword evidence="8" id="KW-1185">Reference proteome</keyword>
<dbReference type="WBParaSite" id="PSU_v2.g18721.t1">
    <property type="protein sequence ID" value="PSU_v2.g18721.t1"/>
    <property type="gene ID" value="PSU_v2.g18721"/>
</dbReference>
<dbReference type="SMART" id="SM00389">
    <property type="entry name" value="HOX"/>
    <property type="match status" value="1"/>
</dbReference>
<comment type="subcellular location">
    <subcellularLocation>
        <location evidence="1 5 6">Nucleus</location>
    </subcellularLocation>
</comment>
<keyword evidence="4 5" id="KW-0539">Nucleus</keyword>
<reference evidence="9" key="1">
    <citation type="submission" date="2022-11" db="UniProtKB">
        <authorList>
            <consortium name="WormBaseParasite"/>
        </authorList>
    </citation>
    <scope>IDENTIFICATION</scope>
</reference>
<evidence type="ECO:0000259" key="7">
    <source>
        <dbReference type="PROSITE" id="PS50071"/>
    </source>
</evidence>
<accession>A0A914YHC3</accession>
<dbReference type="PANTHER" id="PTHR24327:SF41">
    <property type="entry name" value="BRAIN-SPECIFIC HOMEOBOX PROTEIN"/>
    <property type="match status" value="1"/>
</dbReference>
<evidence type="ECO:0000313" key="9">
    <source>
        <dbReference type="WBParaSite" id="PSU_v2.g18721.t1"/>
    </source>
</evidence>
<feature type="DNA-binding region" description="Homeobox" evidence="5">
    <location>
        <begin position="3"/>
        <end position="58"/>
    </location>
</feature>
<protein>
    <submittedName>
        <fullName evidence="9">Homeobox domain-containing protein</fullName>
    </submittedName>
</protein>
<feature type="domain" description="Homeobox" evidence="7">
    <location>
        <begin position="1"/>
        <end position="57"/>
    </location>
</feature>
<evidence type="ECO:0000256" key="1">
    <source>
        <dbReference type="ARBA" id="ARBA00004123"/>
    </source>
</evidence>
<sequence>MMVKRAFNKEQLDALEAAFQQDPYLNTETRTSLTEFGLAAKQVKTWFQNTRFKRRKNGSDPRLDFDVILGTSTSTSQEDESVIDKNSKAAEEAEKKIVLQLLEEMIQKVDVEIGSV</sequence>
<evidence type="ECO:0000256" key="2">
    <source>
        <dbReference type="ARBA" id="ARBA00023125"/>
    </source>
</evidence>
<dbReference type="Pfam" id="PF00046">
    <property type="entry name" value="Homeodomain"/>
    <property type="match status" value="1"/>
</dbReference>
<name>A0A914YHC3_9BILA</name>
<dbReference type="GO" id="GO:0000981">
    <property type="term" value="F:DNA-binding transcription factor activity, RNA polymerase II-specific"/>
    <property type="evidence" value="ECO:0007669"/>
    <property type="project" value="TreeGrafter"/>
</dbReference>
<dbReference type="AlphaFoldDB" id="A0A914YHC3"/>
<evidence type="ECO:0000256" key="6">
    <source>
        <dbReference type="RuleBase" id="RU000682"/>
    </source>
</evidence>
<evidence type="ECO:0000256" key="3">
    <source>
        <dbReference type="ARBA" id="ARBA00023155"/>
    </source>
</evidence>
<keyword evidence="2 5" id="KW-0238">DNA-binding</keyword>
<evidence type="ECO:0000313" key="8">
    <source>
        <dbReference type="Proteomes" id="UP000887577"/>
    </source>
</evidence>
<proteinExistence type="predicted"/>
<dbReference type="SUPFAM" id="SSF46689">
    <property type="entry name" value="Homeodomain-like"/>
    <property type="match status" value="1"/>
</dbReference>
<evidence type="ECO:0000256" key="4">
    <source>
        <dbReference type="ARBA" id="ARBA00023242"/>
    </source>
</evidence>
<dbReference type="Proteomes" id="UP000887577">
    <property type="component" value="Unplaced"/>
</dbReference>
<dbReference type="InterPro" id="IPR050460">
    <property type="entry name" value="Distal-less_Homeobox_TF"/>
</dbReference>
<organism evidence="8 9">
    <name type="scientific">Panagrolaimus superbus</name>
    <dbReference type="NCBI Taxonomy" id="310955"/>
    <lineage>
        <taxon>Eukaryota</taxon>
        <taxon>Metazoa</taxon>
        <taxon>Ecdysozoa</taxon>
        <taxon>Nematoda</taxon>
        <taxon>Chromadorea</taxon>
        <taxon>Rhabditida</taxon>
        <taxon>Tylenchina</taxon>
        <taxon>Panagrolaimomorpha</taxon>
        <taxon>Panagrolaimoidea</taxon>
        <taxon>Panagrolaimidae</taxon>
        <taxon>Panagrolaimus</taxon>
    </lineage>
</organism>